<dbReference type="GO" id="GO:0016791">
    <property type="term" value="F:phosphatase activity"/>
    <property type="evidence" value="ECO:0007669"/>
    <property type="project" value="TreeGrafter"/>
</dbReference>
<dbReference type="Pfam" id="PF00149">
    <property type="entry name" value="Metallophos"/>
    <property type="match status" value="1"/>
</dbReference>
<dbReference type="InterPro" id="IPR029052">
    <property type="entry name" value="Metallo-depent_PP-like"/>
</dbReference>
<accession>A0A3N9UP11</accession>
<sequence length="268" mass="30734">MYVDLKPQFYIELKKGIDFIGDIHACFDEFITLLNLLGYVQNKDGLYVHPEGRKFMSVGDVMSRGPESLKTMIFFQQHVEQKLAYMTDSNHGWKIARWLDGRKVILKHGDEKVEEEFIEYEKQNGSDRTNRLKKKLKHLLLNAPSHYVIVNDGKQVAVCTHAGIKDDFIGRESSGIKNFCRYGDVSGVDENGKPIRKDWFQNRQGDLLIIWGHDPKPEPLIVNQSINIDQGAVFGGKLTAYRYPEGEFVFVKANKDYSNSPHNPILSK</sequence>
<comment type="caution">
    <text evidence="2">The sequence shown here is derived from an EMBL/GenBank/DDBJ whole genome shotgun (WGS) entry which is preliminary data.</text>
</comment>
<dbReference type="InterPro" id="IPR004843">
    <property type="entry name" value="Calcineurin-like_PHP"/>
</dbReference>
<dbReference type="SUPFAM" id="SSF56300">
    <property type="entry name" value="Metallo-dependent phosphatases"/>
    <property type="match status" value="1"/>
</dbReference>
<dbReference type="GO" id="GO:0005737">
    <property type="term" value="C:cytoplasm"/>
    <property type="evidence" value="ECO:0007669"/>
    <property type="project" value="TreeGrafter"/>
</dbReference>
<organism evidence="2 3">
    <name type="scientific">Lysinibacillus composti</name>
    <dbReference type="NCBI Taxonomy" id="720633"/>
    <lineage>
        <taxon>Bacteria</taxon>
        <taxon>Bacillati</taxon>
        <taxon>Bacillota</taxon>
        <taxon>Bacilli</taxon>
        <taxon>Bacillales</taxon>
        <taxon>Bacillaceae</taxon>
        <taxon>Lysinibacillus</taxon>
    </lineage>
</organism>
<feature type="domain" description="Calcineurin-like phosphoesterase" evidence="1">
    <location>
        <begin position="17"/>
        <end position="217"/>
    </location>
</feature>
<dbReference type="EMBL" id="RRCT01000010">
    <property type="protein sequence ID" value="RQW74262.1"/>
    <property type="molecule type" value="Genomic_DNA"/>
</dbReference>
<dbReference type="InterPro" id="IPR041780">
    <property type="entry name" value="MPP_PrpE-like"/>
</dbReference>
<gene>
    <name evidence="2" type="ORF">EBB45_11715</name>
</gene>
<dbReference type="OrthoDB" id="9807890at2"/>
<protein>
    <submittedName>
        <fullName evidence="2">Biotin transporter BioY</fullName>
    </submittedName>
</protein>
<reference evidence="2 3" key="1">
    <citation type="journal article" date="2013" name="J. Microbiol.">
        <title>Lysinibacillus chungkukjangi sp. nov., isolated from Chungkukjang, Korean fermented soybean food.</title>
        <authorList>
            <person name="Kim S.J."/>
            <person name="Jang Y.H."/>
            <person name="Hamada M."/>
            <person name="Ahn J.H."/>
            <person name="Weon H.Y."/>
            <person name="Suzuki K."/>
            <person name="Whang K.S."/>
            <person name="Kwon S.W."/>
        </authorList>
    </citation>
    <scope>NUCLEOTIDE SEQUENCE [LARGE SCALE GENOMIC DNA]</scope>
    <source>
        <strain evidence="2 3">MCCC 1A12701</strain>
    </source>
</reference>
<keyword evidence="3" id="KW-1185">Reference proteome</keyword>
<dbReference type="InterPro" id="IPR050126">
    <property type="entry name" value="Ap4A_hydrolase"/>
</dbReference>
<dbReference type="PANTHER" id="PTHR42850">
    <property type="entry name" value="METALLOPHOSPHOESTERASE"/>
    <property type="match status" value="1"/>
</dbReference>
<dbReference type="CDD" id="cd07423">
    <property type="entry name" value="MPP_Prp_like"/>
    <property type="match status" value="1"/>
</dbReference>
<evidence type="ECO:0000313" key="3">
    <source>
        <dbReference type="Proteomes" id="UP000274033"/>
    </source>
</evidence>
<dbReference type="PANTHER" id="PTHR42850:SF7">
    <property type="entry name" value="BIS(5'-NUCLEOSYL)-TETRAPHOSPHATASE PRPE [ASYMMETRICAL]"/>
    <property type="match status" value="1"/>
</dbReference>
<dbReference type="Gene3D" id="3.60.21.10">
    <property type="match status" value="1"/>
</dbReference>
<evidence type="ECO:0000313" key="2">
    <source>
        <dbReference type="EMBL" id="RQW74262.1"/>
    </source>
</evidence>
<evidence type="ECO:0000259" key="1">
    <source>
        <dbReference type="Pfam" id="PF00149"/>
    </source>
</evidence>
<dbReference type="Proteomes" id="UP000274033">
    <property type="component" value="Unassembled WGS sequence"/>
</dbReference>
<name>A0A3N9UP11_9BACI</name>
<proteinExistence type="predicted"/>
<dbReference type="AlphaFoldDB" id="A0A3N9UP11"/>